<feature type="non-terminal residue" evidence="12">
    <location>
        <position position="1"/>
    </location>
</feature>
<evidence type="ECO:0000256" key="9">
    <source>
        <dbReference type="ARBA" id="ARBA00023014"/>
    </source>
</evidence>
<evidence type="ECO:0000259" key="11">
    <source>
        <dbReference type="Pfam" id="PF07992"/>
    </source>
</evidence>
<dbReference type="InterPro" id="IPR023753">
    <property type="entry name" value="FAD/NAD-binding_dom"/>
</dbReference>
<dbReference type="Gene3D" id="3.50.50.60">
    <property type="entry name" value="FAD/NAD(P)-binding domain"/>
    <property type="match status" value="2"/>
</dbReference>
<evidence type="ECO:0000256" key="7">
    <source>
        <dbReference type="ARBA" id="ARBA00023002"/>
    </source>
</evidence>
<dbReference type="EMBL" id="JABMOJ010000094">
    <property type="protein sequence ID" value="NQV64246.1"/>
    <property type="molecule type" value="Genomic_DNA"/>
</dbReference>
<dbReference type="SUPFAM" id="SSF51395">
    <property type="entry name" value="FMN-linked oxidoreductases"/>
    <property type="match status" value="1"/>
</dbReference>
<evidence type="ECO:0000256" key="8">
    <source>
        <dbReference type="ARBA" id="ARBA00023004"/>
    </source>
</evidence>
<comment type="caution">
    <text evidence="12">The sequence shown here is derived from an EMBL/GenBank/DDBJ whole genome shotgun (WGS) entry which is preliminary data.</text>
</comment>
<dbReference type="GO" id="GO:0016491">
    <property type="term" value="F:oxidoreductase activity"/>
    <property type="evidence" value="ECO:0007669"/>
    <property type="project" value="UniProtKB-KW"/>
</dbReference>
<dbReference type="PRINTS" id="PR00411">
    <property type="entry name" value="PNDRDTASEI"/>
</dbReference>
<dbReference type="AlphaFoldDB" id="A0A973A8Y7"/>
<dbReference type="InterPro" id="IPR013785">
    <property type="entry name" value="Aldolase_TIM"/>
</dbReference>
<dbReference type="CDD" id="cd02803">
    <property type="entry name" value="OYE_like_FMN_family"/>
    <property type="match status" value="1"/>
</dbReference>
<evidence type="ECO:0000256" key="1">
    <source>
        <dbReference type="ARBA" id="ARBA00001917"/>
    </source>
</evidence>
<feature type="domain" description="NADH:flavin oxidoreductase/NADH oxidase N-terminal" evidence="10">
    <location>
        <begin position="2"/>
        <end position="264"/>
    </location>
</feature>
<keyword evidence="5" id="KW-0288">FMN</keyword>
<dbReference type="Gene3D" id="3.40.50.720">
    <property type="entry name" value="NAD(P)-binding Rossmann-like Domain"/>
    <property type="match status" value="2"/>
</dbReference>
<protein>
    <submittedName>
        <fullName evidence="12">FAD-dependent oxidoreductase</fullName>
    </submittedName>
</protein>
<organism evidence="12 13">
    <name type="scientific">SAR86 cluster bacterium</name>
    <dbReference type="NCBI Taxonomy" id="2030880"/>
    <lineage>
        <taxon>Bacteria</taxon>
        <taxon>Pseudomonadati</taxon>
        <taxon>Pseudomonadota</taxon>
        <taxon>Gammaproteobacteria</taxon>
        <taxon>SAR86 cluster</taxon>
    </lineage>
</organism>
<dbReference type="InterPro" id="IPR001155">
    <property type="entry name" value="OxRdtase_FMN_N"/>
</dbReference>
<keyword evidence="4" id="KW-0285">Flavoprotein</keyword>
<name>A0A973A8Y7_9GAMM</name>
<evidence type="ECO:0000256" key="4">
    <source>
        <dbReference type="ARBA" id="ARBA00022630"/>
    </source>
</evidence>
<feature type="domain" description="FAD/NAD(P)-binding" evidence="11">
    <location>
        <begin position="326"/>
        <end position="598"/>
    </location>
</feature>
<dbReference type="SUPFAM" id="SSF51905">
    <property type="entry name" value="FAD/NAD(P)-binding domain"/>
    <property type="match status" value="1"/>
</dbReference>
<comment type="cofactor">
    <cofactor evidence="1">
        <name>FMN</name>
        <dbReference type="ChEBI" id="CHEBI:58210"/>
    </cofactor>
</comment>
<dbReference type="Proteomes" id="UP000754644">
    <property type="component" value="Unassembled WGS sequence"/>
</dbReference>
<comment type="similarity">
    <text evidence="3">In the N-terminal section; belongs to the NADH:flavin oxidoreductase/NADH oxidase family.</text>
</comment>
<evidence type="ECO:0000256" key="3">
    <source>
        <dbReference type="ARBA" id="ARBA00011048"/>
    </source>
</evidence>
<dbReference type="GO" id="GO:0051536">
    <property type="term" value="F:iron-sulfur cluster binding"/>
    <property type="evidence" value="ECO:0007669"/>
    <property type="project" value="UniProtKB-KW"/>
</dbReference>
<sequence length="632" mass="68380">QHDCKITAQLNHSGKIAQEDTIAGRPLLVPSMPDKASSDLMPLLTQAEISTFIKAAGPDGRGPRYQVMSEADIQQLVSQFAEAAVRAKTAGFDAVEIHGGHGYVISSFLSPASNRRTDSYGGTLDNRARLLVEVIKAIRGATGKSFTILVRLDAMEYRIEGGTRPADFCQVARIAEQAGADAFDVSAYGNIGKSIAFTEAPLVHEPGGFLAFARMAKQTVNIPIIAVGRIELDAAEQGLAAGDFDFVAMGRKLLADPELPNKVIAGEIKAIRPCIYCYVCVSKIFINQPTCCAVNPEVGFEYRKELIPTHNLTRDPTSTDTLTRQHMLVIGGGPGGMEAARLLSLQGHKVSLWERDRDLGGTARIAALAYEPNGRLIDYLVHNLQVHKVDVHLNRTATPTSVLALRPDHVFVATGAARQAPDIIGKDLDHVFDGEQMRGLLFGSDPQAIKKLRLDQQLMLTIGRHLQLLRNVRLMRLLSRLWMPISRRIVIIGGGLVGLEMAEFLLERGRHITVLEPSATLAPELSIVRRARVIHLLREHGATLITNVNIQEINKSGVNYLLDEQLAHARAGQVIIAMGAQPEMSLAGQLLDAGLPVTAIGDCQAIGYIEGAMESARSAVIAVTARTTATST</sequence>
<dbReference type="Pfam" id="PF00724">
    <property type="entry name" value="Oxidored_FMN"/>
    <property type="match status" value="1"/>
</dbReference>
<evidence type="ECO:0000259" key="10">
    <source>
        <dbReference type="Pfam" id="PF00724"/>
    </source>
</evidence>
<keyword evidence="9" id="KW-0411">Iron-sulfur</keyword>
<dbReference type="InterPro" id="IPR051793">
    <property type="entry name" value="NADH:flavin_oxidoreductase"/>
</dbReference>
<evidence type="ECO:0000256" key="6">
    <source>
        <dbReference type="ARBA" id="ARBA00022723"/>
    </source>
</evidence>
<dbReference type="PRINTS" id="PR00368">
    <property type="entry name" value="FADPNR"/>
</dbReference>
<dbReference type="Pfam" id="PF07992">
    <property type="entry name" value="Pyr_redox_2"/>
    <property type="match status" value="1"/>
</dbReference>
<keyword evidence="6" id="KW-0479">Metal-binding</keyword>
<comment type="cofactor">
    <cofactor evidence="2">
        <name>[4Fe-4S] cluster</name>
        <dbReference type="ChEBI" id="CHEBI:49883"/>
    </cofactor>
</comment>
<dbReference type="GO" id="GO:0046872">
    <property type="term" value="F:metal ion binding"/>
    <property type="evidence" value="ECO:0007669"/>
    <property type="project" value="UniProtKB-KW"/>
</dbReference>
<dbReference type="Gene3D" id="3.20.20.70">
    <property type="entry name" value="Aldolase class I"/>
    <property type="match status" value="1"/>
</dbReference>
<proteinExistence type="inferred from homology"/>
<keyword evidence="8" id="KW-0408">Iron</keyword>
<reference evidence="12" key="1">
    <citation type="submission" date="2020-05" db="EMBL/GenBank/DDBJ databases">
        <title>Sulfur intermediates as new biogeochemical hubs in an aquatic model microbial ecosystem.</title>
        <authorList>
            <person name="Vigneron A."/>
        </authorList>
    </citation>
    <scope>NUCLEOTIDE SEQUENCE</scope>
    <source>
        <strain evidence="12">Bin.250</strain>
    </source>
</reference>
<keyword evidence="7" id="KW-0560">Oxidoreductase</keyword>
<accession>A0A973A8Y7</accession>
<dbReference type="GO" id="GO:0010181">
    <property type="term" value="F:FMN binding"/>
    <property type="evidence" value="ECO:0007669"/>
    <property type="project" value="InterPro"/>
</dbReference>
<evidence type="ECO:0000313" key="13">
    <source>
        <dbReference type="Proteomes" id="UP000754644"/>
    </source>
</evidence>
<dbReference type="PANTHER" id="PTHR42917">
    <property type="entry name" value="2,4-DIENOYL-COA REDUCTASE"/>
    <property type="match status" value="1"/>
</dbReference>
<evidence type="ECO:0000256" key="5">
    <source>
        <dbReference type="ARBA" id="ARBA00022643"/>
    </source>
</evidence>
<gene>
    <name evidence="12" type="ORF">HQ497_02675</name>
</gene>
<evidence type="ECO:0000313" key="12">
    <source>
        <dbReference type="EMBL" id="NQV64246.1"/>
    </source>
</evidence>
<dbReference type="InterPro" id="IPR036188">
    <property type="entry name" value="FAD/NAD-bd_sf"/>
</dbReference>
<dbReference type="PANTHER" id="PTHR42917:SF2">
    <property type="entry name" value="2,4-DIENOYL-COA REDUCTASE [(2E)-ENOYL-COA-PRODUCING]"/>
    <property type="match status" value="1"/>
</dbReference>
<evidence type="ECO:0000256" key="2">
    <source>
        <dbReference type="ARBA" id="ARBA00001966"/>
    </source>
</evidence>